<accession>D2C0V4</accession>
<protein>
    <submittedName>
        <fullName evidence="1">Uncharacterized protein</fullName>
    </submittedName>
</protein>
<evidence type="ECO:0000313" key="1">
    <source>
        <dbReference type="EMBL" id="ACZ77025.1"/>
    </source>
</evidence>
<dbReference type="KEGG" id="ddc:Dd586_2171"/>
<reference evidence="1" key="1">
    <citation type="submission" date="2009-12" db="EMBL/GenBank/DDBJ databases">
        <title>Complete sequence of Dickeya dadantii Ech586.</title>
        <authorList>
            <consortium name="US DOE Joint Genome Institute"/>
            <person name="Lucas S."/>
            <person name="Copeland A."/>
            <person name="Lapidus A."/>
            <person name="Glavina del Rio T."/>
            <person name="Tice H."/>
            <person name="Bruce D."/>
            <person name="Goodwin L."/>
            <person name="Pitluck S."/>
            <person name="Munk A.C."/>
            <person name="Brettin T."/>
            <person name="Detter J.C."/>
            <person name="Han C."/>
            <person name="Tapia R."/>
            <person name="Larimer F."/>
            <person name="Land M."/>
            <person name="Hauser L."/>
            <person name="Kyrpides N."/>
            <person name="Mikhailova N."/>
            <person name="Balakrishnan V."/>
            <person name="Glasner J."/>
            <person name="Perna N.T."/>
        </authorList>
    </citation>
    <scope>NUCLEOTIDE SEQUENCE [LARGE SCALE GENOMIC DNA]</scope>
    <source>
        <strain evidence="1">Ech586</strain>
    </source>
</reference>
<proteinExistence type="predicted"/>
<gene>
    <name evidence="1" type="ordered locus">Dd586_2171</name>
</gene>
<dbReference type="STRING" id="590409.Dd586_2171"/>
<dbReference type="AlphaFoldDB" id="D2C0V4"/>
<evidence type="ECO:0000313" key="2">
    <source>
        <dbReference type="Proteomes" id="UP000001446"/>
    </source>
</evidence>
<name>D2C0V4_DICZ5</name>
<dbReference type="EMBL" id="CP001836">
    <property type="protein sequence ID" value="ACZ77025.1"/>
    <property type="molecule type" value="Genomic_DNA"/>
</dbReference>
<sequence length="33" mass="4027">MLYVWWNSVYNVYTLKYQSGLYISKEIHGEVEI</sequence>
<dbReference type="Proteomes" id="UP000001446">
    <property type="component" value="Chromosome"/>
</dbReference>
<organism evidence="1 2">
    <name type="scientific">Dickeya zeae (strain Ech586)</name>
    <name type="common">Dickeya dadantii (strain Ech586)</name>
    <dbReference type="NCBI Taxonomy" id="590409"/>
    <lineage>
        <taxon>Bacteria</taxon>
        <taxon>Pseudomonadati</taxon>
        <taxon>Pseudomonadota</taxon>
        <taxon>Gammaproteobacteria</taxon>
        <taxon>Enterobacterales</taxon>
        <taxon>Pectobacteriaceae</taxon>
        <taxon>Dickeya</taxon>
        <taxon>Dickeya parazeae</taxon>
    </lineage>
</organism>
<dbReference type="HOGENOM" id="CLU_3381580_0_0_6"/>
<keyword evidence="2" id="KW-1185">Reference proteome</keyword>